<protein>
    <submittedName>
        <fullName evidence="2">Uncharacterized protein</fullName>
    </submittedName>
</protein>
<gene>
    <name evidence="2" type="ORF">PIB30_050437</name>
</gene>
<reference evidence="2 3" key="1">
    <citation type="journal article" date="2023" name="Plants (Basel)">
        <title>Bridging the Gap: Combining Genomics and Transcriptomics Approaches to Understand Stylosanthes scabra, an Orphan Legume from the Brazilian Caatinga.</title>
        <authorList>
            <person name="Ferreira-Neto J.R.C."/>
            <person name="da Silva M.D."/>
            <person name="Binneck E."/>
            <person name="de Melo N.F."/>
            <person name="da Silva R.H."/>
            <person name="de Melo A.L.T.M."/>
            <person name="Pandolfi V."/>
            <person name="Bustamante F.O."/>
            <person name="Brasileiro-Vidal A.C."/>
            <person name="Benko-Iseppon A.M."/>
        </authorList>
    </citation>
    <scope>NUCLEOTIDE SEQUENCE [LARGE SCALE GENOMIC DNA]</scope>
    <source>
        <tissue evidence="2">Leaves</tissue>
    </source>
</reference>
<keyword evidence="3" id="KW-1185">Reference proteome</keyword>
<name>A0ABU6QH74_9FABA</name>
<evidence type="ECO:0000313" key="2">
    <source>
        <dbReference type="EMBL" id="MED6111218.1"/>
    </source>
</evidence>
<evidence type="ECO:0000313" key="3">
    <source>
        <dbReference type="Proteomes" id="UP001341840"/>
    </source>
</evidence>
<dbReference type="EMBL" id="JASCZI010000347">
    <property type="protein sequence ID" value="MED6111218.1"/>
    <property type="molecule type" value="Genomic_DNA"/>
</dbReference>
<evidence type="ECO:0000256" key="1">
    <source>
        <dbReference type="SAM" id="SignalP"/>
    </source>
</evidence>
<feature type="chain" id="PRO_5046119421" evidence="1">
    <location>
        <begin position="20"/>
        <end position="137"/>
    </location>
</feature>
<comment type="caution">
    <text evidence="2">The sequence shown here is derived from an EMBL/GenBank/DDBJ whole genome shotgun (WGS) entry which is preliminary data.</text>
</comment>
<sequence length="137" mass="15627">MVYVSFLFTFLLSSQVFLAQQIQKEERIGTHKARVHHQLIDSTSSASIDYHQPKWTIPAKRDYITNSITYVVSDYYPSIIILPMLLNIPKNPLIPPRVSNPWVTPIPPSQNTPWILPIPPSQNTPWTTPTPPIPTND</sequence>
<dbReference type="Proteomes" id="UP001341840">
    <property type="component" value="Unassembled WGS sequence"/>
</dbReference>
<feature type="signal peptide" evidence="1">
    <location>
        <begin position="1"/>
        <end position="19"/>
    </location>
</feature>
<accession>A0ABU6QH74</accession>
<proteinExistence type="predicted"/>
<organism evidence="2 3">
    <name type="scientific">Stylosanthes scabra</name>
    <dbReference type="NCBI Taxonomy" id="79078"/>
    <lineage>
        <taxon>Eukaryota</taxon>
        <taxon>Viridiplantae</taxon>
        <taxon>Streptophyta</taxon>
        <taxon>Embryophyta</taxon>
        <taxon>Tracheophyta</taxon>
        <taxon>Spermatophyta</taxon>
        <taxon>Magnoliopsida</taxon>
        <taxon>eudicotyledons</taxon>
        <taxon>Gunneridae</taxon>
        <taxon>Pentapetalae</taxon>
        <taxon>rosids</taxon>
        <taxon>fabids</taxon>
        <taxon>Fabales</taxon>
        <taxon>Fabaceae</taxon>
        <taxon>Papilionoideae</taxon>
        <taxon>50 kb inversion clade</taxon>
        <taxon>dalbergioids sensu lato</taxon>
        <taxon>Dalbergieae</taxon>
        <taxon>Pterocarpus clade</taxon>
        <taxon>Stylosanthes</taxon>
    </lineage>
</organism>
<keyword evidence="1" id="KW-0732">Signal</keyword>